<keyword evidence="8" id="KW-0133">Cell shape</keyword>
<evidence type="ECO:0000256" key="17">
    <source>
        <dbReference type="ARBA" id="ARBA00041185"/>
    </source>
</evidence>
<keyword evidence="9" id="KW-0573">Peptidoglycan synthesis</keyword>
<evidence type="ECO:0000313" key="22">
    <source>
        <dbReference type="EMBL" id="SMF71583.1"/>
    </source>
</evidence>
<evidence type="ECO:0000256" key="4">
    <source>
        <dbReference type="ARBA" id="ARBA00022618"/>
    </source>
</evidence>
<feature type="transmembrane region" description="Helical" evidence="21">
    <location>
        <begin position="306"/>
        <end position="327"/>
    </location>
</feature>
<evidence type="ECO:0000256" key="9">
    <source>
        <dbReference type="ARBA" id="ARBA00022984"/>
    </source>
</evidence>
<dbReference type="PANTHER" id="PTHR30474">
    <property type="entry name" value="CELL CYCLE PROTEIN"/>
    <property type="match status" value="1"/>
</dbReference>
<evidence type="ECO:0000256" key="15">
    <source>
        <dbReference type="ARBA" id="ARBA00033270"/>
    </source>
</evidence>
<sequence length="384" mass="42070">MVSRADRGPLADWFWTIDRFFLAAFVLLMGLGFMLSFAASPAVAERIGLDSFHFVERHAIFLLPSLAVMIGLSFLTPRQVRRTAIVLLVISVAMMVLALFFGVEVKGSRRWLGIGSFSIQPSEFMKPAFVVVCAWLFAEHARQPEIPGNLFAIILFGIVAALLVAQPDFGQTILTSVVWGGMFFMAGMPWLWIFLLGGVGAGGIVAAYYMLPHVTARFDKFLTGEGDRFQIETAHEAILQGGWFGQGPGEGIVKRILPDSHTDFIFSVAAEEFGIIFCMALVAIFAFVVLRGLNHAFKERNDFNRFAVAGLVLQIGMQSLINIGVNLELMPAKGMTLPLISYGGSSMIAICVTAGFVLALTRHRPEKRAQERSLFRVASGVPAE</sequence>
<evidence type="ECO:0000256" key="11">
    <source>
        <dbReference type="ARBA" id="ARBA00023136"/>
    </source>
</evidence>
<dbReference type="GO" id="GO:0032153">
    <property type="term" value="C:cell division site"/>
    <property type="evidence" value="ECO:0007669"/>
    <property type="project" value="TreeGrafter"/>
</dbReference>
<feature type="transmembrane region" description="Helical" evidence="21">
    <location>
        <begin position="273"/>
        <end position="294"/>
    </location>
</feature>
<feature type="transmembrane region" description="Helical" evidence="21">
    <location>
        <begin position="146"/>
        <end position="165"/>
    </location>
</feature>
<dbReference type="GO" id="GO:0009252">
    <property type="term" value="P:peptidoglycan biosynthetic process"/>
    <property type="evidence" value="ECO:0007669"/>
    <property type="project" value="UniProtKB-KW"/>
</dbReference>
<dbReference type="GO" id="GO:0008360">
    <property type="term" value="P:regulation of cell shape"/>
    <property type="evidence" value="ECO:0007669"/>
    <property type="project" value="UniProtKB-KW"/>
</dbReference>
<evidence type="ECO:0000256" key="20">
    <source>
        <dbReference type="ARBA" id="ARBA00049902"/>
    </source>
</evidence>
<dbReference type="Proteomes" id="UP000192903">
    <property type="component" value="Unassembled WGS sequence"/>
</dbReference>
<comment type="pathway">
    <text evidence="2">Cell wall biogenesis; peptidoglycan biosynthesis.</text>
</comment>
<dbReference type="InterPro" id="IPR001182">
    <property type="entry name" value="FtsW/RodA"/>
</dbReference>
<feature type="transmembrane region" description="Helical" evidence="21">
    <location>
        <begin position="83"/>
        <end position="103"/>
    </location>
</feature>
<keyword evidence="6" id="KW-0808">Transferase</keyword>
<comment type="catalytic activity">
    <reaction evidence="20">
        <text>[GlcNAc-(1-&gt;4)-Mur2Ac(oyl-L-Ala-gamma-D-Glu-L-Lys-D-Ala-D-Ala)](n)-di-trans,octa-cis-undecaprenyl diphosphate + beta-D-GlcNAc-(1-&gt;4)-Mur2Ac(oyl-L-Ala-gamma-D-Glu-L-Lys-D-Ala-D-Ala)-di-trans,octa-cis-undecaprenyl diphosphate = [GlcNAc-(1-&gt;4)-Mur2Ac(oyl-L-Ala-gamma-D-Glu-L-Lys-D-Ala-D-Ala)](n+1)-di-trans,octa-cis-undecaprenyl diphosphate + di-trans,octa-cis-undecaprenyl diphosphate + H(+)</text>
        <dbReference type="Rhea" id="RHEA:23708"/>
        <dbReference type="Rhea" id="RHEA-COMP:9602"/>
        <dbReference type="Rhea" id="RHEA-COMP:9603"/>
        <dbReference type="ChEBI" id="CHEBI:15378"/>
        <dbReference type="ChEBI" id="CHEBI:58405"/>
        <dbReference type="ChEBI" id="CHEBI:60033"/>
        <dbReference type="ChEBI" id="CHEBI:78435"/>
        <dbReference type="EC" id="2.4.99.28"/>
    </reaction>
</comment>
<evidence type="ECO:0000256" key="16">
    <source>
        <dbReference type="ARBA" id="ARBA00038053"/>
    </source>
</evidence>
<evidence type="ECO:0000256" key="8">
    <source>
        <dbReference type="ARBA" id="ARBA00022960"/>
    </source>
</evidence>
<keyword evidence="10 21" id="KW-1133">Transmembrane helix</keyword>
<dbReference type="InterPro" id="IPR013437">
    <property type="entry name" value="FtsW"/>
</dbReference>
<evidence type="ECO:0000256" key="2">
    <source>
        <dbReference type="ARBA" id="ARBA00004752"/>
    </source>
</evidence>
<keyword evidence="13" id="KW-0961">Cell wall biogenesis/degradation</keyword>
<evidence type="ECO:0000256" key="10">
    <source>
        <dbReference type="ARBA" id="ARBA00022989"/>
    </source>
</evidence>
<dbReference type="GO" id="GO:0005886">
    <property type="term" value="C:plasma membrane"/>
    <property type="evidence" value="ECO:0007669"/>
    <property type="project" value="UniProtKB-SubCell"/>
</dbReference>
<accession>A0A1X7GLL8</accession>
<dbReference type="EMBL" id="FXAF01000011">
    <property type="protein sequence ID" value="SMF71583.1"/>
    <property type="molecule type" value="Genomic_DNA"/>
</dbReference>
<evidence type="ECO:0000256" key="7">
    <source>
        <dbReference type="ARBA" id="ARBA00022692"/>
    </source>
</evidence>
<protein>
    <recommendedName>
        <fullName evidence="17">Probable peptidoglycan glycosyltransferase FtsW</fullName>
        <ecNumber evidence="19">2.4.99.28</ecNumber>
    </recommendedName>
    <alternativeName>
        <fullName evidence="18">Cell division protein FtsW</fullName>
    </alternativeName>
    <alternativeName>
        <fullName evidence="15">Cell wall polymerase</fullName>
    </alternativeName>
    <alternativeName>
        <fullName evidence="14">Peptidoglycan polymerase</fullName>
    </alternativeName>
</protein>
<evidence type="ECO:0000256" key="13">
    <source>
        <dbReference type="ARBA" id="ARBA00023316"/>
    </source>
</evidence>
<comment type="subcellular location">
    <subcellularLocation>
        <location evidence="1">Cell membrane</location>
        <topology evidence="1">Multi-pass membrane protein</topology>
    </subcellularLocation>
</comment>
<gene>
    <name evidence="22" type="ORF">SAMN02982989_4046</name>
</gene>
<dbReference type="STRING" id="464029.SAMN02982989_4046"/>
<feature type="transmembrane region" description="Helical" evidence="21">
    <location>
        <begin position="177"/>
        <end position="210"/>
    </location>
</feature>
<keyword evidence="5" id="KW-0328">Glycosyltransferase</keyword>
<evidence type="ECO:0000256" key="18">
    <source>
        <dbReference type="ARBA" id="ARBA00041418"/>
    </source>
</evidence>
<dbReference type="GO" id="GO:0015648">
    <property type="term" value="F:lipid-linked peptidoglycan transporter activity"/>
    <property type="evidence" value="ECO:0007669"/>
    <property type="project" value="TreeGrafter"/>
</dbReference>
<feature type="transmembrane region" description="Helical" evidence="21">
    <location>
        <begin position="339"/>
        <end position="360"/>
    </location>
</feature>
<evidence type="ECO:0000256" key="3">
    <source>
        <dbReference type="ARBA" id="ARBA00022475"/>
    </source>
</evidence>
<keyword evidence="3" id="KW-1003">Cell membrane</keyword>
<evidence type="ECO:0000256" key="12">
    <source>
        <dbReference type="ARBA" id="ARBA00023306"/>
    </source>
</evidence>
<reference evidence="23" key="1">
    <citation type="submission" date="2017-04" db="EMBL/GenBank/DDBJ databases">
        <authorList>
            <person name="Varghese N."/>
            <person name="Submissions S."/>
        </authorList>
    </citation>
    <scope>NUCLEOTIDE SEQUENCE [LARGE SCALE GENOMIC DNA]</scope>
    <source>
        <strain evidence="23">B4P</strain>
    </source>
</reference>
<evidence type="ECO:0000256" key="1">
    <source>
        <dbReference type="ARBA" id="ARBA00004651"/>
    </source>
</evidence>
<evidence type="ECO:0000256" key="6">
    <source>
        <dbReference type="ARBA" id="ARBA00022679"/>
    </source>
</evidence>
<dbReference type="PANTHER" id="PTHR30474:SF2">
    <property type="entry name" value="PEPTIDOGLYCAN GLYCOSYLTRANSFERASE FTSW-RELATED"/>
    <property type="match status" value="1"/>
</dbReference>
<evidence type="ECO:0000313" key="23">
    <source>
        <dbReference type="Proteomes" id="UP000192903"/>
    </source>
</evidence>
<feature type="transmembrane region" description="Helical" evidence="21">
    <location>
        <begin position="20"/>
        <end position="39"/>
    </location>
</feature>
<dbReference type="AlphaFoldDB" id="A0A1X7GLL8"/>
<keyword evidence="7 21" id="KW-0812">Transmembrane</keyword>
<keyword evidence="12" id="KW-0131">Cell cycle</keyword>
<keyword evidence="4 22" id="KW-0132">Cell division</keyword>
<proteinExistence type="inferred from homology"/>
<organism evidence="22 23">
    <name type="scientific">Xaviernesmea oryzae</name>
    <dbReference type="NCBI Taxonomy" id="464029"/>
    <lineage>
        <taxon>Bacteria</taxon>
        <taxon>Pseudomonadati</taxon>
        <taxon>Pseudomonadota</taxon>
        <taxon>Alphaproteobacteria</taxon>
        <taxon>Hyphomicrobiales</taxon>
        <taxon>Rhizobiaceae</taxon>
        <taxon>Rhizobium/Agrobacterium group</taxon>
        <taxon>Xaviernesmea</taxon>
    </lineage>
</organism>
<evidence type="ECO:0000256" key="14">
    <source>
        <dbReference type="ARBA" id="ARBA00032370"/>
    </source>
</evidence>
<dbReference type="EC" id="2.4.99.28" evidence="19"/>
<dbReference type="OrthoDB" id="9768187at2"/>
<dbReference type="GO" id="GO:0008955">
    <property type="term" value="F:peptidoglycan glycosyltransferase activity"/>
    <property type="evidence" value="ECO:0007669"/>
    <property type="project" value="UniProtKB-EC"/>
</dbReference>
<evidence type="ECO:0000256" key="21">
    <source>
        <dbReference type="SAM" id="Phobius"/>
    </source>
</evidence>
<name>A0A1X7GLL8_9HYPH</name>
<feature type="transmembrane region" description="Helical" evidence="21">
    <location>
        <begin position="59"/>
        <end position="77"/>
    </location>
</feature>
<evidence type="ECO:0000256" key="5">
    <source>
        <dbReference type="ARBA" id="ARBA00022676"/>
    </source>
</evidence>
<dbReference type="Pfam" id="PF01098">
    <property type="entry name" value="FTSW_RODA_SPOVE"/>
    <property type="match status" value="1"/>
</dbReference>
<evidence type="ECO:0000256" key="19">
    <source>
        <dbReference type="ARBA" id="ARBA00044770"/>
    </source>
</evidence>
<dbReference type="RefSeq" id="WP_085424659.1">
    <property type="nucleotide sequence ID" value="NZ_FXAF01000011.1"/>
</dbReference>
<comment type="similarity">
    <text evidence="16">Belongs to the SEDS family. FtsW subfamily.</text>
</comment>
<keyword evidence="23" id="KW-1185">Reference proteome</keyword>
<dbReference type="GO" id="GO:0051301">
    <property type="term" value="P:cell division"/>
    <property type="evidence" value="ECO:0007669"/>
    <property type="project" value="UniProtKB-KW"/>
</dbReference>
<dbReference type="NCBIfam" id="TIGR02614">
    <property type="entry name" value="ftsW"/>
    <property type="match status" value="1"/>
</dbReference>
<keyword evidence="11 21" id="KW-0472">Membrane</keyword>
<dbReference type="GO" id="GO:0071555">
    <property type="term" value="P:cell wall organization"/>
    <property type="evidence" value="ECO:0007669"/>
    <property type="project" value="UniProtKB-KW"/>
</dbReference>